<sequence>MSSRPRYYLVTCVGGPSYGDELITAGWLRYLAKHAPDAEVLVECVRPDYAWPALQGLHPGLRFTDTLWMLCVEHMGKSSAEIADAVTARVGAADRPAGVAELVGSDVVHLVGGGILNYLYPWTAGLLAGVVAATRESGGRGGMTGQGLCPQDPAFVPRLRGMAEQLTVADARDEPSRQLLGLDALRVTADDAFLSLDASHYRWTDDAPDVMVCAQSDIAPMFNGATDAATVAASVLRTLRSWDVAGEDVGFLECFPGIDNEVCDIVKNDLPGVRFYPLMDVLDHGLPVRPGQTWISTRFHPHLMAAAAGLGGVALSVRPDYYDVKHQSLIEQGSGWVFAALDEVPERPVAGGFSSARVEEKRLQKIAVARDLYGF</sequence>
<dbReference type="GO" id="GO:0016740">
    <property type="term" value="F:transferase activity"/>
    <property type="evidence" value="ECO:0007669"/>
    <property type="project" value="UniProtKB-KW"/>
</dbReference>
<evidence type="ECO:0000313" key="2">
    <source>
        <dbReference type="EMBL" id="MEA5362533.1"/>
    </source>
</evidence>
<dbReference type="Pfam" id="PF04230">
    <property type="entry name" value="PS_pyruv_trans"/>
    <property type="match status" value="1"/>
</dbReference>
<proteinExistence type="predicted"/>
<dbReference type="PANTHER" id="PTHR36836:SF1">
    <property type="entry name" value="COLANIC ACID BIOSYNTHESIS PROTEIN WCAK"/>
    <property type="match status" value="1"/>
</dbReference>
<dbReference type="InterPro" id="IPR007345">
    <property type="entry name" value="Polysacch_pyruvyl_Trfase"/>
</dbReference>
<reference evidence="2 3" key="1">
    <citation type="submission" date="2023-12" db="EMBL/GenBank/DDBJ databases">
        <title>Amycolatopsis sp. V23-08.</title>
        <authorList>
            <person name="Somphong A."/>
        </authorList>
    </citation>
    <scope>NUCLEOTIDE SEQUENCE [LARGE SCALE GENOMIC DNA]</scope>
    <source>
        <strain evidence="2 3">V23-08</strain>
    </source>
</reference>
<dbReference type="PANTHER" id="PTHR36836">
    <property type="entry name" value="COLANIC ACID BIOSYNTHESIS PROTEIN WCAK"/>
    <property type="match status" value="1"/>
</dbReference>
<dbReference type="Proteomes" id="UP001304298">
    <property type="component" value="Unassembled WGS sequence"/>
</dbReference>
<feature type="domain" description="Polysaccharide pyruvyl transferase" evidence="1">
    <location>
        <begin position="18"/>
        <end position="196"/>
    </location>
</feature>
<gene>
    <name evidence="2" type="ORF">VA596_23560</name>
</gene>
<keyword evidence="2" id="KW-0808">Transferase</keyword>
<dbReference type="EMBL" id="JAYFSI010000005">
    <property type="protein sequence ID" value="MEA5362533.1"/>
    <property type="molecule type" value="Genomic_DNA"/>
</dbReference>
<evidence type="ECO:0000313" key="3">
    <source>
        <dbReference type="Proteomes" id="UP001304298"/>
    </source>
</evidence>
<dbReference type="RefSeq" id="WP_323330075.1">
    <property type="nucleotide sequence ID" value="NZ_JAYFSI010000005.1"/>
</dbReference>
<organism evidence="2 3">
    <name type="scientific">Amycolatopsis heterodermiae</name>
    <dbReference type="NCBI Taxonomy" id="3110235"/>
    <lineage>
        <taxon>Bacteria</taxon>
        <taxon>Bacillati</taxon>
        <taxon>Actinomycetota</taxon>
        <taxon>Actinomycetes</taxon>
        <taxon>Pseudonocardiales</taxon>
        <taxon>Pseudonocardiaceae</taxon>
        <taxon>Amycolatopsis</taxon>
    </lineage>
</organism>
<comment type="caution">
    <text evidence="2">The sequence shown here is derived from an EMBL/GenBank/DDBJ whole genome shotgun (WGS) entry which is preliminary data.</text>
</comment>
<keyword evidence="3" id="KW-1185">Reference proteome</keyword>
<name>A0ABU5R8H7_9PSEU</name>
<evidence type="ECO:0000259" key="1">
    <source>
        <dbReference type="Pfam" id="PF04230"/>
    </source>
</evidence>
<accession>A0ABU5R8H7</accession>
<protein>
    <submittedName>
        <fullName evidence="2">Polysaccharide pyruvyl transferase family protein</fullName>
    </submittedName>
</protein>